<organism evidence="1 2">
    <name type="scientific">Racocetra persica</name>
    <dbReference type="NCBI Taxonomy" id="160502"/>
    <lineage>
        <taxon>Eukaryota</taxon>
        <taxon>Fungi</taxon>
        <taxon>Fungi incertae sedis</taxon>
        <taxon>Mucoromycota</taxon>
        <taxon>Glomeromycotina</taxon>
        <taxon>Glomeromycetes</taxon>
        <taxon>Diversisporales</taxon>
        <taxon>Gigasporaceae</taxon>
        <taxon>Racocetra</taxon>
    </lineage>
</organism>
<feature type="non-terminal residue" evidence="1">
    <location>
        <position position="1"/>
    </location>
</feature>
<proteinExistence type="predicted"/>
<name>A0ACA9RZC7_9GLOM</name>
<dbReference type="Proteomes" id="UP000789920">
    <property type="component" value="Unassembled WGS sequence"/>
</dbReference>
<protein>
    <submittedName>
        <fullName evidence="1">36897_t:CDS:1</fullName>
    </submittedName>
</protein>
<evidence type="ECO:0000313" key="2">
    <source>
        <dbReference type="Proteomes" id="UP000789920"/>
    </source>
</evidence>
<keyword evidence="2" id="KW-1185">Reference proteome</keyword>
<sequence>ILYPKDKFDLRTRDTRKEILKQRPPHRATLKLLDASVQTAALITFSQTTYWKCNHNQKEEILLNLTDIHTYIENFLFNLERLEKDSKILFRIFRILQTTLVSIQLLLQIQGVIPSIYELHESIITTEQKLQQAHLLNRAHAIHEEIETAERIEQTIINNPKYYRSTDKDYTDQLEYLTPEEKYIYIKKYSLET</sequence>
<gene>
    <name evidence="1" type="ORF">RPERSI_LOCUS25080</name>
</gene>
<reference evidence="1" key="1">
    <citation type="submission" date="2021-06" db="EMBL/GenBank/DDBJ databases">
        <authorList>
            <person name="Kallberg Y."/>
            <person name="Tangrot J."/>
            <person name="Rosling A."/>
        </authorList>
    </citation>
    <scope>NUCLEOTIDE SEQUENCE</scope>
    <source>
        <strain evidence="1">MA461A</strain>
    </source>
</reference>
<accession>A0ACA9RZC7</accession>
<comment type="caution">
    <text evidence="1">The sequence shown here is derived from an EMBL/GenBank/DDBJ whole genome shotgun (WGS) entry which is preliminary data.</text>
</comment>
<evidence type="ECO:0000313" key="1">
    <source>
        <dbReference type="EMBL" id="CAG8819174.1"/>
    </source>
</evidence>
<dbReference type="EMBL" id="CAJVQC010081939">
    <property type="protein sequence ID" value="CAG8819174.1"/>
    <property type="molecule type" value="Genomic_DNA"/>
</dbReference>